<dbReference type="InterPro" id="IPR021524">
    <property type="entry name" value="DUF3188"/>
</dbReference>
<sequence>MLNEFWESSGLAYRVIVFSAMGLLAVGLIMTIIGANVGNSGLMWAGMPFLGLGALLHVIGIGVRGREVRRRLRATQAKKS</sequence>
<gene>
    <name evidence="2" type="ORF">UM93_10215</name>
</gene>
<dbReference type="OrthoDB" id="4950952at2"/>
<dbReference type="KEGG" id="ari:UM93_10215"/>
<evidence type="ECO:0000313" key="2">
    <source>
        <dbReference type="EMBL" id="AJT41802.1"/>
    </source>
</evidence>
<organism evidence="2 3">
    <name type="scientific">Psychromicrobium lacuslunae</name>
    <dbReference type="NCBI Taxonomy" id="1618207"/>
    <lineage>
        <taxon>Bacteria</taxon>
        <taxon>Bacillati</taxon>
        <taxon>Actinomycetota</taxon>
        <taxon>Actinomycetes</taxon>
        <taxon>Micrococcales</taxon>
        <taxon>Micrococcaceae</taxon>
        <taxon>Psychromicrobium</taxon>
    </lineage>
</organism>
<feature type="transmembrane region" description="Helical" evidence="1">
    <location>
        <begin position="41"/>
        <end position="63"/>
    </location>
</feature>
<evidence type="ECO:0000256" key="1">
    <source>
        <dbReference type="SAM" id="Phobius"/>
    </source>
</evidence>
<keyword evidence="3" id="KW-1185">Reference proteome</keyword>
<dbReference type="HOGENOM" id="CLU_2679700_0_0_11"/>
<keyword evidence="1" id="KW-1133">Transmembrane helix</keyword>
<reference evidence="2 3" key="1">
    <citation type="journal article" date="2015" name="Genome Announc.">
        <title>Complete Genome Sequencing of Protease-Producing Novel Arthrobacter sp. Strain IHBB 11108 Using PacBio Single-Molecule Real-Time Sequencing Technology.</title>
        <authorList>
            <person name="Kiran S."/>
            <person name="Swarnkar M.K."/>
            <person name="Pal M."/>
            <person name="Thakur R."/>
            <person name="Tewari R."/>
            <person name="Singh A.K."/>
            <person name="Gulati A."/>
        </authorList>
    </citation>
    <scope>NUCLEOTIDE SEQUENCE [LARGE SCALE GENOMIC DNA]</scope>
    <source>
        <strain evidence="2 3">IHBB 11108</strain>
    </source>
</reference>
<dbReference type="AlphaFoldDB" id="A0A0D4BZD3"/>
<keyword evidence="1" id="KW-0472">Membrane</keyword>
<proteinExistence type="predicted"/>
<evidence type="ECO:0000313" key="3">
    <source>
        <dbReference type="Proteomes" id="UP000061839"/>
    </source>
</evidence>
<evidence type="ECO:0008006" key="4">
    <source>
        <dbReference type="Google" id="ProtNLM"/>
    </source>
</evidence>
<accession>A0A0D4BZD3</accession>
<feature type="transmembrane region" description="Helical" evidence="1">
    <location>
        <begin position="12"/>
        <end position="35"/>
    </location>
</feature>
<dbReference type="RefSeq" id="WP_045075406.1">
    <property type="nucleotide sequence ID" value="NZ_CP011005.1"/>
</dbReference>
<name>A0A0D4BZD3_9MICC</name>
<dbReference type="Proteomes" id="UP000061839">
    <property type="component" value="Chromosome"/>
</dbReference>
<dbReference type="Pfam" id="PF11384">
    <property type="entry name" value="DUF3188"/>
    <property type="match status" value="1"/>
</dbReference>
<protein>
    <recommendedName>
        <fullName evidence="4">DUF3188 domain-containing protein</fullName>
    </recommendedName>
</protein>
<dbReference type="PATRIC" id="fig|1618207.4.peg.2074"/>
<keyword evidence="1" id="KW-0812">Transmembrane</keyword>
<dbReference type="EMBL" id="CP011005">
    <property type="protein sequence ID" value="AJT41802.1"/>
    <property type="molecule type" value="Genomic_DNA"/>
</dbReference>